<dbReference type="Proteomes" id="UP001295684">
    <property type="component" value="Unassembled WGS sequence"/>
</dbReference>
<dbReference type="InterPro" id="IPR029058">
    <property type="entry name" value="AB_hydrolase_fold"/>
</dbReference>
<name>A0AAD1X8L9_EUPCR</name>
<dbReference type="SUPFAM" id="SSF53474">
    <property type="entry name" value="alpha/beta-Hydrolases"/>
    <property type="match status" value="1"/>
</dbReference>
<dbReference type="EMBL" id="CAMPGE010006133">
    <property type="protein sequence ID" value="CAI2364979.1"/>
    <property type="molecule type" value="Genomic_DNA"/>
</dbReference>
<dbReference type="InterPro" id="IPR006693">
    <property type="entry name" value="AB_hydrolase_lipase"/>
</dbReference>
<reference evidence="3" key="1">
    <citation type="submission" date="2023-07" db="EMBL/GenBank/DDBJ databases">
        <authorList>
            <consortium name="AG Swart"/>
            <person name="Singh M."/>
            <person name="Singh A."/>
            <person name="Seah K."/>
            <person name="Emmerich C."/>
        </authorList>
    </citation>
    <scope>NUCLEOTIDE SEQUENCE</scope>
    <source>
        <strain evidence="3">DP1</strain>
    </source>
</reference>
<comment type="caution">
    <text evidence="3">The sequence shown here is derived from an EMBL/GenBank/DDBJ whole genome shotgun (WGS) entry which is preliminary data.</text>
</comment>
<dbReference type="PROSITE" id="PS51257">
    <property type="entry name" value="PROKAR_LIPOPROTEIN"/>
    <property type="match status" value="1"/>
</dbReference>
<dbReference type="Pfam" id="PF04083">
    <property type="entry name" value="Abhydro_lipase"/>
    <property type="match status" value="1"/>
</dbReference>
<keyword evidence="4" id="KW-1185">Reference proteome</keyword>
<protein>
    <recommendedName>
        <fullName evidence="2">Partial AB-hydrolase lipase domain-containing protein</fullName>
    </recommendedName>
</protein>
<feature type="signal peptide" evidence="1">
    <location>
        <begin position="1"/>
        <end position="24"/>
    </location>
</feature>
<keyword evidence="1" id="KW-0732">Signal</keyword>
<accession>A0AAD1X8L9</accession>
<gene>
    <name evidence="3" type="ORF">ECRASSUSDP1_LOCUS6329</name>
</gene>
<dbReference type="Gene3D" id="3.40.50.1820">
    <property type="entry name" value="alpha/beta hydrolase"/>
    <property type="match status" value="1"/>
</dbReference>
<evidence type="ECO:0000313" key="3">
    <source>
        <dbReference type="EMBL" id="CAI2364979.1"/>
    </source>
</evidence>
<feature type="domain" description="Partial AB-hydrolase lipase" evidence="2">
    <location>
        <begin position="45"/>
        <end position="102"/>
    </location>
</feature>
<evidence type="ECO:0000256" key="1">
    <source>
        <dbReference type="SAM" id="SignalP"/>
    </source>
</evidence>
<feature type="chain" id="PRO_5041961558" description="Partial AB-hydrolase lipase domain-containing protein" evidence="1">
    <location>
        <begin position="25"/>
        <end position="406"/>
    </location>
</feature>
<evidence type="ECO:0000313" key="4">
    <source>
        <dbReference type="Proteomes" id="UP001295684"/>
    </source>
</evidence>
<evidence type="ECO:0000259" key="2">
    <source>
        <dbReference type="Pfam" id="PF04083"/>
    </source>
</evidence>
<proteinExistence type="predicted"/>
<dbReference type="GO" id="GO:0006629">
    <property type="term" value="P:lipid metabolic process"/>
    <property type="evidence" value="ECO:0007669"/>
    <property type="project" value="InterPro"/>
</dbReference>
<dbReference type="PANTHER" id="PTHR11005">
    <property type="entry name" value="LYSOSOMAL ACID LIPASE-RELATED"/>
    <property type="match status" value="1"/>
</dbReference>
<sequence length="406" mass="45304">MKLTCAQTLVMGVVIIGCILLTSAQQSPFTALMDQSHGDGFLTLQEKCEKYGYPYEEHEVTTEDGYILTLMRIPSSPTSQSSQPGSPVYLIHPIFVDANQFAQGGPEDSPAFFLANRGFDVWLNNFRWTSHTRHTSLDPRTDQEYWDFDLTTVRHDIMADITHILSTNTNYNTVSTFAYSLGGTALSFALAIEPEFFESRINVAGLIVTPVSFAHSNSVLYTSAGYMNNVLEKMRQSGATLLFPYQSPVTTMIGMFCTIMPNLCTAGLELISAEADSSIDNRGVGNLLLQFLPTTVKIFEHFTQSARTGRVSYFDYGAEGNLEHYGTEEAPLIPLENTVNNVAIFDSDNTNSASMEDTQWYINEIDPCTVFFNTYHLSHFGFLVGDTQLYLNDLVDLYETYQSQPS</sequence>
<organism evidence="3 4">
    <name type="scientific">Euplotes crassus</name>
    <dbReference type="NCBI Taxonomy" id="5936"/>
    <lineage>
        <taxon>Eukaryota</taxon>
        <taxon>Sar</taxon>
        <taxon>Alveolata</taxon>
        <taxon>Ciliophora</taxon>
        <taxon>Intramacronucleata</taxon>
        <taxon>Spirotrichea</taxon>
        <taxon>Hypotrichia</taxon>
        <taxon>Euplotida</taxon>
        <taxon>Euplotidae</taxon>
        <taxon>Moneuplotes</taxon>
    </lineage>
</organism>
<dbReference type="AlphaFoldDB" id="A0AAD1X8L9"/>